<feature type="transmembrane region" description="Helical" evidence="7">
    <location>
        <begin position="336"/>
        <end position="353"/>
    </location>
</feature>
<evidence type="ECO:0000256" key="5">
    <source>
        <dbReference type="ARBA" id="ARBA00022989"/>
    </source>
</evidence>
<sequence length="422" mass="45159">MIETPTNLTRNIIIGLFLGFAVGSFLFYTNVVPSSVGQFIELYIFKMGGEIFMNLLKLLVVPLVFFSLVTGISSLGNSQSLGSLTIKTVGFYLLTTAIAVTLALLAGAFFQPGSNYSAEIVMAAPSSLPQGQGIYSTITGIFPSNIIQAMADNQMLAIVFFSILFGLALNKTNHLTGNFSDSFAKLNTVFLQLIVMIMSFAPIGVFCLIGKFIIADGLDIFQDVLAYVVLLIALLFFHALVTYSFFLKFVGGLNPITFFKKIKNVALFAFSTSSSAATIPVTLRTVHHDLGVNQNVASFVVPVGATINMDGTAIMQGLATVFIAQISGIDLTLFQYAQVVLLAVATSIGTAAVPSAGTITLIIILQQFNLPLEAIGIILAVDRVLDMVRTSVNVTGDAVIACIVAKSENQLDEEIFNSEPNH</sequence>
<feature type="transmembrane region" description="Helical" evidence="7">
    <location>
        <begin position="262"/>
        <end position="283"/>
    </location>
</feature>
<dbReference type="InterPro" id="IPR001991">
    <property type="entry name" value="Na-dicarboxylate_symporter"/>
</dbReference>
<feature type="transmembrane region" description="Helical" evidence="7">
    <location>
        <begin position="226"/>
        <end position="250"/>
    </location>
</feature>
<evidence type="ECO:0000256" key="3">
    <source>
        <dbReference type="ARBA" id="ARBA00022475"/>
    </source>
</evidence>
<evidence type="ECO:0000313" key="9">
    <source>
        <dbReference type="Proteomes" id="UP000051027"/>
    </source>
</evidence>
<protein>
    <submittedName>
        <fullName evidence="8">Glutamate:protein symporter</fullName>
    </submittedName>
</protein>
<feature type="transmembrane region" description="Helical" evidence="7">
    <location>
        <begin position="153"/>
        <end position="169"/>
    </location>
</feature>
<dbReference type="Proteomes" id="UP000051027">
    <property type="component" value="Unassembled WGS sequence"/>
</dbReference>
<keyword evidence="3" id="KW-1003">Cell membrane</keyword>
<evidence type="ECO:0000256" key="4">
    <source>
        <dbReference type="ARBA" id="ARBA00022692"/>
    </source>
</evidence>
<comment type="subcellular location">
    <subcellularLocation>
        <location evidence="1">Cell membrane</location>
        <topology evidence="1">Multi-pass membrane protein</topology>
    </subcellularLocation>
</comment>
<keyword evidence="6 7" id="KW-0472">Membrane</keyword>
<dbReference type="InterPro" id="IPR036458">
    <property type="entry name" value="Na:dicarbo_symporter_sf"/>
</dbReference>
<organism evidence="8 9">
    <name type="scientific">SAR86 cluster bacterium BACL1 MAG-120820-bin45</name>
    <dbReference type="NCBI Taxonomy" id="1655612"/>
    <lineage>
        <taxon>Bacteria</taxon>
        <taxon>Pseudomonadati</taxon>
        <taxon>Pseudomonadota</taxon>
        <taxon>Gammaproteobacteria</taxon>
        <taxon>SAR86 cluster</taxon>
    </lineage>
</organism>
<evidence type="ECO:0000256" key="2">
    <source>
        <dbReference type="ARBA" id="ARBA00022448"/>
    </source>
</evidence>
<dbReference type="Gene3D" id="1.10.3860.10">
    <property type="entry name" value="Sodium:dicarboxylate symporter"/>
    <property type="match status" value="1"/>
</dbReference>
<name>A0A0R2UGX1_9GAMM</name>
<dbReference type="GO" id="GO:0006835">
    <property type="term" value="P:dicarboxylic acid transport"/>
    <property type="evidence" value="ECO:0007669"/>
    <property type="project" value="TreeGrafter"/>
</dbReference>
<dbReference type="AlphaFoldDB" id="A0A0R2UGX1"/>
<gene>
    <name evidence="8" type="ORF">ABS10_03380</name>
</gene>
<dbReference type="Pfam" id="PF00375">
    <property type="entry name" value="SDF"/>
    <property type="match status" value="1"/>
</dbReference>
<evidence type="ECO:0000256" key="6">
    <source>
        <dbReference type="ARBA" id="ARBA00023136"/>
    </source>
</evidence>
<feature type="transmembrane region" description="Helical" evidence="7">
    <location>
        <begin position="51"/>
        <end position="77"/>
    </location>
</feature>
<keyword evidence="5 7" id="KW-1133">Transmembrane helix</keyword>
<dbReference type="PRINTS" id="PR00173">
    <property type="entry name" value="EDTRNSPORT"/>
</dbReference>
<keyword evidence="2" id="KW-0813">Transport</keyword>
<feature type="transmembrane region" description="Helical" evidence="7">
    <location>
        <begin position="189"/>
        <end position="214"/>
    </location>
</feature>
<dbReference type="GO" id="GO:0005886">
    <property type="term" value="C:plasma membrane"/>
    <property type="evidence" value="ECO:0007669"/>
    <property type="project" value="UniProtKB-SubCell"/>
</dbReference>
<dbReference type="GO" id="GO:0015293">
    <property type="term" value="F:symporter activity"/>
    <property type="evidence" value="ECO:0007669"/>
    <property type="project" value="UniProtKB-KW"/>
</dbReference>
<keyword evidence="4 7" id="KW-0812">Transmembrane</keyword>
<evidence type="ECO:0000256" key="7">
    <source>
        <dbReference type="SAM" id="Phobius"/>
    </source>
</evidence>
<feature type="transmembrane region" description="Helical" evidence="7">
    <location>
        <begin position="89"/>
        <end position="110"/>
    </location>
</feature>
<feature type="transmembrane region" description="Helical" evidence="7">
    <location>
        <begin position="303"/>
        <end position="324"/>
    </location>
</feature>
<dbReference type="PANTHER" id="PTHR42865">
    <property type="entry name" value="PROTON/GLUTAMATE-ASPARTATE SYMPORTER"/>
    <property type="match status" value="1"/>
</dbReference>
<feature type="transmembrane region" description="Helical" evidence="7">
    <location>
        <begin position="12"/>
        <end position="31"/>
    </location>
</feature>
<comment type="caution">
    <text evidence="8">The sequence shown here is derived from an EMBL/GenBank/DDBJ whole genome shotgun (WGS) entry which is preliminary data.</text>
</comment>
<evidence type="ECO:0000256" key="1">
    <source>
        <dbReference type="ARBA" id="ARBA00004651"/>
    </source>
</evidence>
<dbReference type="PANTHER" id="PTHR42865:SF7">
    <property type="entry name" value="PROTON_GLUTAMATE-ASPARTATE SYMPORTER"/>
    <property type="match status" value="1"/>
</dbReference>
<evidence type="ECO:0000313" key="8">
    <source>
        <dbReference type="EMBL" id="KRO96381.1"/>
    </source>
</evidence>
<reference evidence="8 9" key="1">
    <citation type="submission" date="2015-10" db="EMBL/GenBank/DDBJ databases">
        <title>Metagenome-Assembled Genomes uncover a global brackish microbiome.</title>
        <authorList>
            <person name="Hugerth L.W."/>
            <person name="Larsson J."/>
            <person name="Alneberg J."/>
            <person name="Lindh M.V."/>
            <person name="Legrand C."/>
            <person name="Pinhassi J."/>
            <person name="Andersson A.F."/>
        </authorList>
    </citation>
    <scope>NUCLEOTIDE SEQUENCE [LARGE SCALE GENOMIC DNA]</scope>
    <source>
        <strain evidence="8">BACL1 MAG-120820-bin45</strain>
    </source>
</reference>
<dbReference type="STRING" id="1655612.ABS10_03380"/>
<dbReference type="SUPFAM" id="SSF118215">
    <property type="entry name" value="Proton glutamate symport protein"/>
    <property type="match status" value="1"/>
</dbReference>
<dbReference type="EMBL" id="LICS01000002">
    <property type="protein sequence ID" value="KRO96381.1"/>
    <property type="molecule type" value="Genomic_DNA"/>
</dbReference>
<accession>A0A0R2UGX1</accession>
<proteinExistence type="predicted"/>